<organism evidence="1 2">
    <name type="scientific">Lepagella muris</name>
    <dbReference type="NCBI Taxonomy" id="3032870"/>
    <lineage>
        <taxon>Bacteria</taxon>
        <taxon>Pseudomonadati</taxon>
        <taxon>Bacteroidota</taxon>
        <taxon>Bacteroidia</taxon>
        <taxon>Bacteroidales</taxon>
        <taxon>Muribaculaceae</taxon>
        <taxon>Lepagella</taxon>
    </lineage>
</organism>
<reference evidence="1" key="1">
    <citation type="submission" date="2019-04" db="EMBL/GenBank/DDBJ databases">
        <title>Microbes associate with the intestines of laboratory mice.</title>
        <authorList>
            <person name="Navarre W."/>
            <person name="Wong E."/>
            <person name="Huang K."/>
            <person name="Tropini C."/>
            <person name="Ng K."/>
            <person name="Yu B."/>
        </authorList>
    </citation>
    <scope>NUCLEOTIDE SEQUENCE</scope>
    <source>
        <strain evidence="1">NM04_E33</strain>
    </source>
</reference>
<evidence type="ECO:0000313" key="1">
    <source>
        <dbReference type="EMBL" id="TGY76887.1"/>
    </source>
</evidence>
<sequence length="313" mass="34545">MNPFFQHIEFLLLRHDCVVIPGLGAFIVNMVPAHIDYEKRVVTPPSRSLMFNQAVALDDGLLANSIARKNSISFEDARQIVVRHVALFKEELEKSGKASVGNLGTLSMGEEGNIIFSPAESNFFSPFAIGYASIPLQFHSDSTDPQQESENTQSSDRRFNLRITPTFTKIAVMVAVILTVVITVILNPLPSDNREQRASVVPVESILKSTPATPAIEKSIHVTDSIPAPAIKEESEPAIPNHYIIVATFRSAKEAEEYATKNSTSEFQLSAIPSRKVTRVAVAASDNKAELQKELNSRTISSKFPKAWIWSRN</sequence>
<dbReference type="EMBL" id="SRYB01000034">
    <property type="protein sequence ID" value="TGY76887.1"/>
    <property type="molecule type" value="Genomic_DNA"/>
</dbReference>
<proteinExistence type="predicted"/>
<keyword evidence="2" id="KW-1185">Reference proteome</keyword>
<evidence type="ECO:0000313" key="2">
    <source>
        <dbReference type="Proteomes" id="UP000306319"/>
    </source>
</evidence>
<dbReference type="Proteomes" id="UP000306319">
    <property type="component" value="Unassembled WGS sequence"/>
</dbReference>
<accession>A0AC61RC68</accession>
<comment type="caution">
    <text evidence="1">The sequence shown here is derived from an EMBL/GenBank/DDBJ whole genome shotgun (WGS) entry which is preliminary data.</text>
</comment>
<gene>
    <name evidence="1" type="ORF">E5331_16950</name>
</gene>
<name>A0AC61RC68_9BACT</name>
<protein>
    <submittedName>
        <fullName evidence="1">Uncharacterized protein</fullName>
    </submittedName>
</protein>